<dbReference type="PIRSF" id="PIRSF000440">
    <property type="entry name" value="CAT"/>
    <property type="match status" value="1"/>
</dbReference>
<evidence type="ECO:0000313" key="2">
    <source>
        <dbReference type="EMBL" id="SFN75376.1"/>
    </source>
</evidence>
<evidence type="ECO:0000256" key="1">
    <source>
        <dbReference type="PIRSR" id="PIRSR000440-1"/>
    </source>
</evidence>
<dbReference type="Pfam" id="PF00302">
    <property type="entry name" value="CAT"/>
    <property type="match status" value="1"/>
</dbReference>
<proteinExistence type="predicted"/>
<reference evidence="2 3" key="1">
    <citation type="submission" date="2016-10" db="EMBL/GenBank/DDBJ databases">
        <authorList>
            <person name="de Groot N.N."/>
        </authorList>
    </citation>
    <scope>NUCLEOTIDE SEQUENCE [LARGE SCALE GENOMIC DNA]</scope>
    <source>
        <strain evidence="2 3">DSM 1283</strain>
    </source>
</reference>
<sequence>MKFKYIDMESWNRKDHFHFFSQFSYPHFNICANLDITNYFKYIKEHDIPFFLSMTYLASKTANGIPEFRQRIREGKVIEHEIVKPAFTVMTESKLFSFCTTDYIDDFSMFKDCAMEAMEKVKNNIIIEDEPGEDDLLYITSIPWISFTSMEHPIQMNPVDSIPRLTWGKYFEENGRMKLPFSVQMHHALADGLHVGEYYNMLQEILEDPDFI</sequence>
<dbReference type="GO" id="GO:0008811">
    <property type="term" value="F:chloramphenicol O-acetyltransferase activity"/>
    <property type="evidence" value="ECO:0007669"/>
    <property type="project" value="InterPro"/>
</dbReference>
<dbReference type="AlphaFoldDB" id="A0A1I5BL73"/>
<dbReference type="SUPFAM" id="SSF52777">
    <property type="entry name" value="CoA-dependent acyltransferases"/>
    <property type="match status" value="1"/>
</dbReference>
<accession>A0A1I5BL73</accession>
<dbReference type="PANTHER" id="PTHR38474:SF1">
    <property type="entry name" value="SLR0299 PROTEIN"/>
    <property type="match status" value="1"/>
</dbReference>
<keyword evidence="3" id="KW-1185">Reference proteome</keyword>
<dbReference type="SMART" id="SM01059">
    <property type="entry name" value="CAT"/>
    <property type="match status" value="1"/>
</dbReference>
<dbReference type="PANTHER" id="PTHR38474">
    <property type="entry name" value="SLR0299 PROTEIN"/>
    <property type="match status" value="1"/>
</dbReference>
<feature type="active site" description="Proton acceptor" evidence="1">
    <location>
        <position position="187"/>
    </location>
</feature>
<organism evidence="2 3">
    <name type="scientific">Anaerocolumna aminovalerica</name>
    <dbReference type="NCBI Taxonomy" id="1527"/>
    <lineage>
        <taxon>Bacteria</taxon>
        <taxon>Bacillati</taxon>
        <taxon>Bacillota</taxon>
        <taxon>Clostridia</taxon>
        <taxon>Lachnospirales</taxon>
        <taxon>Lachnospiraceae</taxon>
        <taxon>Anaerocolumna</taxon>
    </lineage>
</organism>
<dbReference type="Proteomes" id="UP000198806">
    <property type="component" value="Unassembled WGS sequence"/>
</dbReference>
<dbReference type="EMBL" id="FOWD01000001">
    <property type="protein sequence ID" value="SFN75376.1"/>
    <property type="molecule type" value="Genomic_DNA"/>
</dbReference>
<dbReference type="Gene3D" id="3.30.559.10">
    <property type="entry name" value="Chloramphenicol acetyltransferase-like domain"/>
    <property type="match status" value="1"/>
</dbReference>
<dbReference type="OrthoDB" id="9801766at2"/>
<evidence type="ECO:0000313" key="3">
    <source>
        <dbReference type="Proteomes" id="UP000198806"/>
    </source>
</evidence>
<gene>
    <name evidence="2" type="ORF">SAMN04489757_10171</name>
</gene>
<name>A0A1I5BL73_9FIRM</name>
<dbReference type="STRING" id="1527.SAMN04489757_10171"/>
<dbReference type="RefSeq" id="WP_091683457.1">
    <property type="nucleotide sequence ID" value="NZ_BAABFM010000003.1"/>
</dbReference>
<dbReference type="InterPro" id="IPR001707">
    <property type="entry name" value="Cmp_AcTrfase"/>
</dbReference>
<protein>
    <submittedName>
        <fullName evidence="2">Chloramphenicol O-acetyltransferase type A</fullName>
    </submittedName>
</protein>
<dbReference type="InterPro" id="IPR023213">
    <property type="entry name" value="CAT-like_dom_sf"/>
</dbReference>
<keyword evidence="2" id="KW-0808">Transferase</keyword>